<comment type="caution">
    <text evidence="1">The sequence shown here is derived from an EMBL/GenBank/DDBJ whole genome shotgun (WGS) entry which is preliminary data.</text>
</comment>
<feature type="non-terminal residue" evidence="1">
    <location>
        <position position="1"/>
    </location>
</feature>
<protein>
    <submittedName>
        <fullName evidence="1">Uncharacterized protein</fullName>
    </submittedName>
</protein>
<sequence length="94" mass="11213">SRRGCWLIGPSPYIKRKTTAINFNQRRPEQQHTVPLAIQLSDFLSAPRRQRLSEPKKTHYTVFIHDYMAWRITTPFKNDKLNYIFMDTSGRFRA</sequence>
<dbReference type="AlphaFoldDB" id="A0A834I922"/>
<keyword evidence="2" id="KW-1185">Reference proteome</keyword>
<organism evidence="1 2">
    <name type="scientific">Rhynchophorus ferrugineus</name>
    <name type="common">Red palm weevil</name>
    <name type="synonym">Curculio ferrugineus</name>
    <dbReference type="NCBI Taxonomy" id="354439"/>
    <lineage>
        <taxon>Eukaryota</taxon>
        <taxon>Metazoa</taxon>
        <taxon>Ecdysozoa</taxon>
        <taxon>Arthropoda</taxon>
        <taxon>Hexapoda</taxon>
        <taxon>Insecta</taxon>
        <taxon>Pterygota</taxon>
        <taxon>Neoptera</taxon>
        <taxon>Endopterygota</taxon>
        <taxon>Coleoptera</taxon>
        <taxon>Polyphaga</taxon>
        <taxon>Cucujiformia</taxon>
        <taxon>Curculionidae</taxon>
        <taxon>Dryophthorinae</taxon>
        <taxon>Rhynchophorus</taxon>
    </lineage>
</organism>
<dbReference type="EMBL" id="JAACXV010005552">
    <property type="protein sequence ID" value="KAF7276782.1"/>
    <property type="molecule type" value="Genomic_DNA"/>
</dbReference>
<gene>
    <name evidence="1" type="ORF">GWI33_009827</name>
</gene>
<evidence type="ECO:0000313" key="1">
    <source>
        <dbReference type="EMBL" id="KAF7276782.1"/>
    </source>
</evidence>
<proteinExistence type="predicted"/>
<dbReference type="Proteomes" id="UP000625711">
    <property type="component" value="Unassembled WGS sequence"/>
</dbReference>
<name>A0A834I922_RHYFE</name>
<accession>A0A834I922</accession>
<reference evidence="1" key="1">
    <citation type="submission" date="2020-08" db="EMBL/GenBank/DDBJ databases">
        <title>Genome sequencing and assembly of the red palm weevil Rhynchophorus ferrugineus.</title>
        <authorList>
            <person name="Dias G.B."/>
            <person name="Bergman C.M."/>
            <person name="Manee M."/>
        </authorList>
    </citation>
    <scope>NUCLEOTIDE SEQUENCE</scope>
    <source>
        <strain evidence="1">AA-2017</strain>
        <tissue evidence="1">Whole larva</tissue>
    </source>
</reference>
<evidence type="ECO:0000313" key="2">
    <source>
        <dbReference type="Proteomes" id="UP000625711"/>
    </source>
</evidence>